<comment type="caution">
    <text evidence="1">The sequence shown here is derived from an EMBL/GenBank/DDBJ whole genome shotgun (WGS) entry which is preliminary data.</text>
</comment>
<accession>A0AAV7EEQ7</accession>
<name>A0AAV7EEQ7_ARIFI</name>
<dbReference type="PANTHER" id="PTHR36807">
    <property type="entry name" value="PHOSPHOGLYCOLATE PHOSPHATASE"/>
    <property type="match status" value="1"/>
</dbReference>
<gene>
    <name evidence="1" type="ORF">H6P81_012320</name>
</gene>
<organism evidence="1 2">
    <name type="scientific">Aristolochia fimbriata</name>
    <name type="common">White veined hardy Dutchman's pipe vine</name>
    <dbReference type="NCBI Taxonomy" id="158543"/>
    <lineage>
        <taxon>Eukaryota</taxon>
        <taxon>Viridiplantae</taxon>
        <taxon>Streptophyta</taxon>
        <taxon>Embryophyta</taxon>
        <taxon>Tracheophyta</taxon>
        <taxon>Spermatophyta</taxon>
        <taxon>Magnoliopsida</taxon>
        <taxon>Magnoliidae</taxon>
        <taxon>Piperales</taxon>
        <taxon>Aristolochiaceae</taxon>
        <taxon>Aristolochia</taxon>
    </lineage>
</organism>
<sequence length="491" mass="55554">MAGGTAMSTCANLQLRTKKFVLTNACFCIEKRFPRVNATLIVNSKGSQHIKQSSLKCQCFRTLVGSDGSMPLNWVPVIDQALLLASVVFAYMAGAIPTGQSNLRRVLHEEDGTSTATTSGSCETRQKNANPESIWNEVNGKLVAAMGDSYNGDMDRELTGCQNLSRKHPLSLYAIPEAPRFRLLWATIHLLQKEVYSISGVFRLSDRGAWLKVISDTLQCSLHRACSLWLEEVCLENKDHVKIIVARLSERLKGDDTIIRNIRKSGKEELYADSLFYLRFGSFSAYCQYDNKLLIQNGIDILEDLVITMADGIASTYLEFISVDSKISTEMITSGLTLCSLSTRSLQKLRNEVLLKQWLHQNIESVVSMYEDRFDLFILSIEQLERPRRMLSWKFDWWKILALKKSSASSLLHYVFISQLCLPVKRTMELRALTGWRYYFSLFLEFSDIAMPFVRAVTSKISDAVSFFLVCLIGRSLGLIYSGIRQAVGWK</sequence>
<reference evidence="1 2" key="1">
    <citation type="submission" date="2021-07" db="EMBL/GenBank/DDBJ databases">
        <title>The Aristolochia fimbriata genome: insights into angiosperm evolution, floral development and chemical biosynthesis.</title>
        <authorList>
            <person name="Jiao Y."/>
        </authorList>
    </citation>
    <scope>NUCLEOTIDE SEQUENCE [LARGE SCALE GENOMIC DNA]</scope>
    <source>
        <strain evidence="1">IBCAS-2021</strain>
        <tissue evidence="1">Leaf</tissue>
    </source>
</reference>
<keyword evidence="2" id="KW-1185">Reference proteome</keyword>
<dbReference type="PANTHER" id="PTHR36807:SF2">
    <property type="entry name" value="PHOSPHOGLYCOLATE PHOSPHATASE"/>
    <property type="match status" value="1"/>
</dbReference>
<evidence type="ECO:0000313" key="1">
    <source>
        <dbReference type="EMBL" id="KAG9446192.1"/>
    </source>
</evidence>
<protein>
    <submittedName>
        <fullName evidence="1">Uncharacterized protein</fullName>
    </submittedName>
</protein>
<proteinExistence type="predicted"/>
<dbReference type="Proteomes" id="UP000825729">
    <property type="component" value="Unassembled WGS sequence"/>
</dbReference>
<dbReference type="EMBL" id="JAINDJ010000005">
    <property type="protein sequence ID" value="KAG9446192.1"/>
    <property type="molecule type" value="Genomic_DNA"/>
</dbReference>
<dbReference type="InterPro" id="IPR022552">
    <property type="entry name" value="UPF_Ycf55"/>
</dbReference>
<evidence type="ECO:0000313" key="2">
    <source>
        <dbReference type="Proteomes" id="UP000825729"/>
    </source>
</evidence>
<dbReference type="AlphaFoldDB" id="A0AAV7EEQ7"/>
<dbReference type="Pfam" id="PF12452">
    <property type="entry name" value="DUF3685"/>
    <property type="match status" value="1"/>
</dbReference>